<evidence type="ECO:0000256" key="6">
    <source>
        <dbReference type="ARBA" id="ARBA00023277"/>
    </source>
</evidence>
<dbReference type="Pfam" id="PF17042">
    <property type="entry name" value="NBD_C"/>
    <property type="match status" value="1"/>
</dbReference>
<evidence type="ECO:0000256" key="3">
    <source>
        <dbReference type="ARBA" id="ARBA00022741"/>
    </source>
</evidence>
<dbReference type="InterPro" id="IPR010737">
    <property type="entry name" value="4-carb_acid_sugar_kinase_N"/>
</dbReference>
<comment type="similarity">
    <text evidence="1">Belongs to the four-carbon acid sugar kinase family.</text>
</comment>
<keyword evidence="6" id="KW-0119">Carbohydrate metabolism</keyword>
<keyword evidence="5" id="KW-0067">ATP-binding</keyword>
<keyword evidence="4" id="KW-0418">Kinase</keyword>
<accession>A0A1M6H6W0</accession>
<name>A0A1M6H6W0_9RHOB</name>
<feature type="domain" description="Four-carbon acid sugar kinase N-terminal" evidence="7">
    <location>
        <begin position="5"/>
        <end position="241"/>
    </location>
</feature>
<evidence type="ECO:0000259" key="7">
    <source>
        <dbReference type="Pfam" id="PF07005"/>
    </source>
</evidence>
<evidence type="ECO:0000256" key="5">
    <source>
        <dbReference type="ARBA" id="ARBA00022840"/>
    </source>
</evidence>
<dbReference type="InterPro" id="IPR042213">
    <property type="entry name" value="NBD_C_sf"/>
</dbReference>
<dbReference type="RefSeq" id="WP_073128608.1">
    <property type="nucleotide sequence ID" value="NZ_FQZA01000005.1"/>
</dbReference>
<evidence type="ECO:0000259" key="8">
    <source>
        <dbReference type="Pfam" id="PF17042"/>
    </source>
</evidence>
<dbReference type="InterPro" id="IPR031475">
    <property type="entry name" value="NBD_C"/>
</dbReference>
<evidence type="ECO:0000256" key="2">
    <source>
        <dbReference type="ARBA" id="ARBA00022679"/>
    </source>
</evidence>
<keyword evidence="3" id="KW-0547">Nucleotide-binding</keyword>
<evidence type="ECO:0000256" key="4">
    <source>
        <dbReference type="ARBA" id="ARBA00022777"/>
    </source>
</evidence>
<evidence type="ECO:0000313" key="9">
    <source>
        <dbReference type="EMBL" id="SHJ17971.1"/>
    </source>
</evidence>
<proteinExistence type="inferred from homology"/>
<dbReference type="Gene3D" id="3.40.980.20">
    <property type="entry name" value="Four-carbon acid sugar kinase, nucleotide binding domain"/>
    <property type="match status" value="1"/>
</dbReference>
<dbReference type="SUPFAM" id="SSF142764">
    <property type="entry name" value="YgbK-like"/>
    <property type="match status" value="1"/>
</dbReference>
<protein>
    <submittedName>
        <fullName evidence="9">Uncharacterized conserved protein YgbK, DUF1537 family</fullName>
    </submittedName>
</protein>
<gene>
    <name evidence="9" type="ORF">SAMN04488012_105236</name>
</gene>
<dbReference type="EMBL" id="FQZA01000005">
    <property type="protein sequence ID" value="SHJ17971.1"/>
    <property type="molecule type" value="Genomic_DNA"/>
</dbReference>
<evidence type="ECO:0000313" key="10">
    <source>
        <dbReference type="Proteomes" id="UP000184040"/>
    </source>
</evidence>
<dbReference type="Pfam" id="PF07005">
    <property type="entry name" value="SBD_N"/>
    <property type="match status" value="1"/>
</dbReference>
<dbReference type="GO" id="GO:0016301">
    <property type="term" value="F:kinase activity"/>
    <property type="evidence" value="ECO:0007669"/>
    <property type="project" value="UniProtKB-KW"/>
</dbReference>
<sequence>MLDLTYYGDDFTGSTDVMEALAGNGVPTVLFTRIPTAEQLARFPDVRAVGLAGESRSRDPDWMDAHLPGAFEWLKGLGARHCHYKTCSTFDSAPRKGSIGRALEIGREVFGQEVVSLVVGAPQLRRYTMFGTLFASYQDQVYRIDRHPVMSRHPATPMAEADLRMHLAAQTSLPIGCVGPDTTRKTTGLAALRANRQAGERVSIVDVYDAASQINAGALIEGALEETGPFIVGSSGVEYALLGHWSATGTVGGAADIPPLAPEKVIAIVSGSCSPTTERQIRAACRAGFAGIEVDFAALASGHGVEATLSDALDRACTAIGRGQSPILYTALGAVSEDASQRATDRVGLALGGLLRQLTDRFSLGRVGVAGGDTSSHALSALDIFALTLRYPLPDSPGSPICQAHRDSGGSFEIALKGGQVGGDDYFIRLREGEPTADRRLS</sequence>
<organism evidence="9 10">
    <name type="scientific">Palleronia salina</name>
    <dbReference type="NCBI Taxonomy" id="313368"/>
    <lineage>
        <taxon>Bacteria</taxon>
        <taxon>Pseudomonadati</taxon>
        <taxon>Pseudomonadota</taxon>
        <taxon>Alphaproteobacteria</taxon>
        <taxon>Rhodobacterales</taxon>
        <taxon>Roseobacteraceae</taxon>
        <taxon>Palleronia</taxon>
    </lineage>
</organism>
<keyword evidence="10" id="KW-1185">Reference proteome</keyword>
<dbReference type="STRING" id="313368.SAMN04488012_105236"/>
<dbReference type="Gene3D" id="3.40.50.10840">
    <property type="entry name" value="Putative sugar-binding, N-terminal domain"/>
    <property type="match status" value="1"/>
</dbReference>
<dbReference type="InterPro" id="IPR037051">
    <property type="entry name" value="4-carb_acid_sugar_kinase_N_sf"/>
</dbReference>
<reference evidence="9 10" key="1">
    <citation type="submission" date="2016-11" db="EMBL/GenBank/DDBJ databases">
        <authorList>
            <person name="Jaros S."/>
            <person name="Januszkiewicz K."/>
            <person name="Wedrychowicz H."/>
        </authorList>
    </citation>
    <scope>NUCLEOTIDE SEQUENCE [LARGE SCALE GENOMIC DNA]</scope>
    <source>
        <strain evidence="9 10">DSM 26892</strain>
    </source>
</reference>
<keyword evidence="2" id="KW-0808">Transferase</keyword>
<dbReference type="Proteomes" id="UP000184040">
    <property type="component" value="Unassembled WGS sequence"/>
</dbReference>
<evidence type="ECO:0000256" key="1">
    <source>
        <dbReference type="ARBA" id="ARBA00005715"/>
    </source>
</evidence>
<dbReference type="GO" id="GO:0005524">
    <property type="term" value="F:ATP binding"/>
    <property type="evidence" value="ECO:0007669"/>
    <property type="project" value="UniProtKB-KW"/>
</dbReference>
<feature type="domain" description="Four-carbon acid sugar kinase nucleotide binding" evidence="8">
    <location>
        <begin position="267"/>
        <end position="427"/>
    </location>
</feature>
<dbReference type="AlphaFoldDB" id="A0A1M6H6W0"/>